<keyword evidence="1" id="KW-0808">Transferase</keyword>
<dbReference type="PANTHER" id="PTHR32266">
    <property type="entry name" value="NICOTIANAMINE SYNTHASE 3"/>
    <property type="match status" value="1"/>
</dbReference>
<evidence type="ECO:0000313" key="3">
    <source>
        <dbReference type="EMBL" id="MBM3281968.1"/>
    </source>
</evidence>
<dbReference type="Gene3D" id="3.40.50.150">
    <property type="entry name" value="Vaccinia Virus protein VP39"/>
    <property type="match status" value="1"/>
</dbReference>
<dbReference type="PANTHER" id="PTHR32266:SF12">
    <property type="entry name" value="NICOTIANAMINE SYNTHASE 3"/>
    <property type="match status" value="1"/>
</dbReference>
<sequence>MLSVPTVQVFHENLSQLCHELHDKLRTSEHPAVDQKVELAVKALEELLLAQRFTPAQEKTLLKIDTISQHVPLTQEAYAYYEKDVAKTIAQGIIEQRDQSLILSHSNVKRKYYQAVKEAHFTNMKAHTNVLAIGNGPLPISPIVYATKTGARITIVETEARDQNEAVQTITAMGLSKKINFIGTQQINTHAKKADIVLLSGSITNKRKILEELVNVVNPGTVMLCRTATGLRSLLREHVSLARLPEYTKIGMIHPSKNGIESTAVLLR</sequence>
<evidence type="ECO:0000256" key="1">
    <source>
        <dbReference type="ARBA" id="ARBA00022679"/>
    </source>
</evidence>
<dbReference type="GO" id="GO:0030410">
    <property type="term" value="F:nicotianamine synthase activity"/>
    <property type="evidence" value="ECO:0007669"/>
    <property type="project" value="InterPro"/>
</dbReference>
<evidence type="ECO:0000313" key="4">
    <source>
        <dbReference type="Proteomes" id="UP000774699"/>
    </source>
</evidence>
<reference evidence="3" key="1">
    <citation type="submission" date="2019-03" db="EMBL/GenBank/DDBJ databases">
        <title>Lake Tanganyika Metagenome-Assembled Genomes (MAGs).</title>
        <authorList>
            <person name="Tran P."/>
        </authorList>
    </citation>
    <scope>NUCLEOTIDE SEQUENCE</scope>
    <source>
        <strain evidence="3">M_DeepCast_50m_m2_156</strain>
    </source>
</reference>
<dbReference type="InterPro" id="IPR004298">
    <property type="entry name" value="Nicotian_synth"/>
</dbReference>
<dbReference type="Pfam" id="PF03059">
    <property type="entry name" value="NAS"/>
    <property type="match status" value="1"/>
</dbReference>
<organism evidence="3 4">
    <name type="scientific">Candidatus Iainarchaeum sp</name>
    <dbReference type="NCBI Taxonomy" id="3101447"/>
    <lineage>
        <taxon>Archaea</taxon>
        <taxon>Candidatus Iainarchaeota</taxon>
        <taxon>Candidatus Iainarchaeia</taxon>
        <taxon>Candidatus Iainarchaeales</taxon>
        <taxon>Candidatus Iainarchaeaceae</taxon>
        <taxon>Candidatus Iainarchaeum</taxon>
    </lineage>
</organism>
<dbReference type="InterPro" id="IPR029063">
    <property type="entry name" value="SAM-dependent_MTases_sf"/>
</dbReference>
<evidence type="ECO:0000256" key="2">
    <source>
        <dbReference type="ARBA" id="ARBA00022691"/>
    </source>
</evidence>
<evidence type="ECO:0008006" key="5">
    <source>
        <dbReference type="Google" id="ProtNLM"/>
    </source>
</evidence>
<proteinExistence type="predicted"/>
<accession>A0A8T4CAI6</accession>
<gene>
    <name evidence="3" type="ORF">FJY86_01335</name>
</gene>
<keyword evidence="2" id="KW-0949">S-adenosyl-L-methionine</keyword>
<dbReference type="EMBL" id="VGJJ01000005">
    <property type="protein sequence ID" value="MBM3281968.1"/>
    <property type="molecule type" value="Genomic_DNA"/>
</dbReference>
<name>A0A8T4CAI6_9ARCH</name>
<protein>
    <recommendedName>
        <fullName evidence="5">Nicotianamine synthase</fullName>
    </recommendedName>
</protein>
<comment type="caution">
    <text evidence="3">The sequence shown here is derived from an EMBL/GenBank/DDBJ whole genome shotgun (WGS) entry which is preliminary data.</text>
</comment>
<dbReference type="GO" id="GO:0030418">
    <property type="term" value="P:nicotianamine biosynthetic process"/>
    <property type="evidence" value="ECO:0007669"/>
    <property type="project" value="InterPro"/>
</dbReference>
<dbReference type="AlphaFoldDB" id="A0A8T4CAI6"/>
<dbReference type="Proteomes" id="UP000774699">
    <property type="component" value="Unassembled WGS sequence"/>
</dbReference>